<keyword evidence="4" id="KW-1185">Reference proteome</keyword>
<dbReference type="Pfam" id="PF07603">
    <property type="entry name" value="Lcl_C"/>
    <property type="match status" value="1"/>
</dbReference>
<accession>A0A0S4LHV9</accession>
<name>A0A0S4LHV9_9BACT</name>
<protein>
    <recommendedName>
        <fullName evidence="2">Lcl C-terminal domain-containing protein</fullName>
    </recommendedName>
</protein>
<dbReference type="STRING" id="1742973.COMA2_240003"/>
<feature type="signal peptide" evidence="1">
    <location>
        <begin position="1"/>
        <end position="33"/>
    </location>
</feature>
<organism evidence="3 4">
    <name type="scientific">Candidatus Nitrospira nitrificans</name>
    <dbReference type="NCBI Taxonomy" id="1742973"/>
    <lineage>
        <taxon>Bacteria</taxon>
        <taxon>Pseudomonadati</taxon>
        <taxon>Nitrospirota</taxon>
        <taxon>Nitrospiria</taxon>
        <taxon>Nitrospirales</taxon>
        <taxon>Nitrospiraceae</taxon>
        <taxon>Nitrospira</taxon>
    </lineage>
</organism>
<keyword evidence="1" id="KW-0732">Signal</keyword>
<proteinExistence type="predicted"/>
<dbReference type="OrthoDB" id="9800341at2"/>
<feature type="domain" description="Lcl C-terminal" evidence="2">
    <location>
        <begin position="84"/>
        <end position="199"/>
    </location>
</feature>
<dbReference type="InterPro" id="IPR011460">
    <property type="entry name" value="Lcl_C"/>
</dbReference>
<sequence>MGHRKKKWMGVAGALVVSGVLFVAGLGSPSVQAAGNPFNEILDKLNQILAAINGIQQSNSTLRWDQALPSAQRFVILRAFNNEAVLDKNTGLVWEQSPDTNSTVWSSSRVVCASKAVGGQKGWRLPSIAELSSLVDPSVWPAPTLPPGHPFTNVLPVPRWSASTDASNLTNAWGVFFNVGGGQVTVISKTSSSFIWCVRGGMNADQY</sequence>
<evidence type="ECO:0000313" key="4">
    <source>
        <dbReference type="Proteomes" id="UP000198736"/>
    </source>
</evidence>
<dbReference type="RefSeq" id="WP_090898101.1">
    <property type="nucleotide sequence ID" value="NZ_CZPZ01000017.1"/>
</dbReference>
<feature type="chain" id="PRO_5006624043" description="Lcl C-terminal domain-containing protein" evidence="1">
    <location>
        <begin position="34"/>
        <end position="207"/>
    </location>
</feature>
<evidence type="ECO:0000313" key="3">
    <source>
        <dbReference type="EMBL" id="CUS36505.1"/>
    </source>
</evidence>
<dbReference type="AlphaFoldDB" id="A0A0S4LHV9"/>
<gene>
    <name evidence="3" type="ORF">COMA2_240003</name>
</gene>
<evidence type="ECO:0000256" key="1">
    <source>
        <dbReference type="SAM" id="SignalP"/>
    </source>
</evidence>
<dbReference type="Proteomes" id="UP000198736">
    <property type="component" value="Unassembled WGS sequence"/>
</dbReference>
<dbReference type="EMBL" id="CZPZ01000017">
    <property type="protein sequence ID" value="CUS36505.1"/>
    <property type="molecule type" value="Genomic_DNA"/>
</dbReference>
<evidence type="ECO:0000259" key="2">
    <source>
        <dbReference type="Pfam" id="PF07603"/>
    </source>
</evidence>
<reference evidence="4" key="1">
    <citation type="submission" date="2015-10" db="EMBL/GenBank/DDBJ databases">
        <authorList>
            <person name="Luecker S."/>
            <person name="Luecker S."/>
        </authorList>
    </citation>
    <scope>NUCLEOTIDE SEQUENCE [LARGE SCALE GENOMIC DNA]</scope>
</reference>